<evidence type="ECO:0000313" key="6">
    <source>
        <dbReference type="EMBL" id="RZM81970.1"/>
    </source>
</evidence>
<dbReference type="PIRSF" id="PIRSF006806">
    <property type="entry name" value="FTHF_cligase"/>
    <property type="match status" value="1"/>
</dbReference>
<gene>
    <name evidence="6" type="ORF">DYY88_01470</name>
</gene>
<dbReference type="GO" id="GO:0030272">
    <property type="term" value="F:5-formyltetrahydrofolate cyclo-ligase activity"/>
    <property type="evidence" value="ECO:0007669"/>
    <property type="project" value="UniProtKB-EC"/>
</dbReference>
<evidence type="ECO:0000256" key="4">
    <source>
        <dbReference type="PIRSR" id="PIRSR006806-1"/>
    </source>
</evidence>
<comment type="caution">
    <text evidence="6">The sequence shown here is derived from an EMBL/GenBank/DDBJ whole genome shotgun (WGS) entry which is preliminary data.</text>
</comment>
<accession>A0A4V2E3C6</accession>
<keyword evidence="2 4" id="KW-0547">Nucleotide-binding</keyword>
<reference evidence="6 7" key="1">
    <citation type="submission" date="2018-11" db="EMBL/GenBank/DDBJ databases">
        <title>Whole genome sequencing of an environmental sample.</title>
        <authorList>
            <person name="Sarangi A.N."/>
            <person name="Singh D."/>
            <person name="Tripathy S."/>
        </authorList>
    </citation>
    <scope>NUCLEOTIDE SEQUENCE [LARGE SCALE GENOMIC DNA]</scope>
    <source>
        <strain evidence="6 7">Lakshadweep</strain>
    </source>
</reference>
<dbReference type="InterPro" id="IPR002698">
    <property type="entry name" value="FTHF_cligase"/>
</dbReference>
<proteinExistence type="inferred from homology"/>
<keyword evidence="5" id="KW-0479">Metal-binding</keyword>
<evidence type="ECO:0000256" key="2">
    <source>
        <dbReference type="ARBA" id="ARBA00022741"/>
    </source>
</evidence>
<keyword evidence="5" id="KW-0460">Magnesium</keyword>
<comment type="catalytic activity">
    <reaction evidence="5">
        <text>(6S)-5-formyl-5,6,7,8-tetrahydrofolate + ATP = (6R)-5,10-methenyltetrahydrofolate + ADP + phosphate</text>
        <dbReference type="Rhea" id="RHEA:10488"/>
        <dbReference type="ChEBI" id="CHEBI:30616"/>
        <dbReference type="ChEBI" id="CHEBI:43474"/>
        <dbReference type="ChEBI" id="CHEBI:57455"/>
        <dbReference type="ChEBI" id="CHEBI:57457"/>
        <dbReference type="ChEBI" id="CHEBI:456216"/>
        <dbReference type="EC" id="6.3.3.2"/>
    </reaction>
</comment>
<comment type="similarity">
    <text evidence="1 5">Belongs to the 5-formyltetrahydrofolate cyclo-ligase family.</text>
</comment>
<dbReference type="GO" id="GO:0009396">
    <property type="term" value="P:folic acid-containing compound biosynthetic process"/>
    <property type="evidence" value="ECO:0007669"/>
    <property type="project" value="TreeGrafter"/>
</dbReference>
<dbReference type="Gene3D" id="3.40.50.10420">
    <property type="entry name" value="NagB/RpiA/CoA transferase-like"/>
    <property type="match status" value="1"/>
</dbReference>
<dbReference type="EMBL" id="QVFV01000001">
    <property type="protein sequence ID" value="RZM81970.1"/>
    <property type="molecule type" value="Genomic_DNA"/>
</dbReference>
<comment type="cofactor">
    <cofactor evidence="5">
        <name>Mg(2+)</name>
        <dbReference type="ChEBI" id="CHEBI:18420"/>
    </cofactor>
</comment>
<dbReference type="PANTHER" id="PTHR23407">
    <property type="entry name" value="ATPASE INHIBITOR/5-FORMYLTETRAHYDROFOLATE CYCLO-LIGASE"/>
    <property type="match status" value="1"/>
</dbReference>
<dbReference type="Pfam" id="PF01812">
    <property type="entry name" value="5-FTHF_cyc-lig"/>
    <property type="match status" value="1"/>
</dbReference>
<keyword evidence="7" id="KW-1185">Reference proteome</keyword>
<dbReference type="PANTHER" id="PTHR23407:SF1">
    <property type="entry name" value="5-FORMYLTETRAHYDROFOLATE CYCLO-LIGASE"/>
    <property type="match status" value="1"/>
</dbReference>
<dbReference type="GO" id="GO:0046872">
    <property type="term" value="F:metal ion binding"/>
    <property type="evidence" value="ECO:0007669"/>
    <property type="project" value="UniProtKB-KW"/>
</dbReference>
<dbReference type="SUPFAM" id="SSF100950">
    <property type="entry name" value="NagB/RpiA/CoA transferase-like"/>
    <property type="match status" value="1"/>
</dbReference>
<feature type="binding site" evidence="4">
    <location>
        <begin position="17"/>
        <end position="21"/>
    </location>
    <ligand>
        <name>ATP</name>
        <dbReference type="ChEBI" id="CHEBI:30616"/>
    </ligand>
</feature>
<evidence type="ECO:0000256" key="5">
    <source>
        <dbReference type="RuleBase" id="RU361279"/>
    </source>
</evidence>
<dbReference type="AlphaFoldDB" id="A0A4V2E3C6"/>
<feature type="binding site" evidence="4">
    <location>
        <position position="68"/>
    </location>
    <ligand>
        <name>substrate</name>
    </ligand>
</feature>
<name>A0A4V2E3C6_9CYAN</name>
<dbReference type="Proteomes" id="UP000292459">
    <property type="component" value="Unassembled WGS sequence"/>
</dbReference>
<dbReference type="EC" id="6.3.3.2" evidence="5"/>
<evidence type="ECO:0000256" key="1">
    <source>
        <dbReference type="ARBA" id="ARBA00010638"/>
    </source>
</evidence>
<organism evidence="6 7">
    <name type="scientific">Leptolyngbya iicbica LK</name>
    <dbReference type="NCBI Taxonomy" id="2294035"/>
    <lineage>
        <taxon>Bacteria</taxon>
        <taxon>Bacillati</taxon>
        <taxon>Cyanobacteriota</taxon>
        <taxon>Cyanophyceae</taxon>
        <taxon>Leptolyngbyales</taxon>
        <taxon>Leptolyngbyaceae</taxon>
        <taxon>Leptolyngbya group</taxon>
        <taxon>Leptolyngbya</taxon>
        <taxon>Leptolyngbya iicbica</taxon>
    </lineage>
</organism>
<protein>
    <recommendedName>
        <fullName evidence="5">5-formyltetrahydrofolate cyclo-ligase</fullName>
        <ecNumber evidence="5">6.3.3.2</ecNumber>
    </recommendedName>
</protein>
<dbReference type="NCBIfam" id="TIGR02727">
    <property type="entry name" value="MTHFS_bact"/>
    <property type="match status" value="1"/>
</dbReference>
<keyword evidence="6" id="KW-0436">Ligase</keyword>
<feature type="binding site" evidence="4">
    <location>
        <begin position="140"/>
        <end position="148"/>
    </location>
    <ligand>
        <name>ATP</name>
        <dbReference type="ChEBI" id="CHEBI:30616"/>
    </ligand>
</feature>
<evidence type="ECO:0000256" key="3">
    <source>
        <dbReference type="ARBA" id="ARBA00022840"/>
    </source>
</evidence>
<dbReference type="GO" id="GO:0035999">
    <property type="term" value="P:tetrahydrofolate interconversion"/>
    <property type="evidence" value="ECO:0007669"/>
    <property type="project" value="TreeGrafter"/>
</dbReference>
<evidence type="ECO:0000313" key="7">
    <source>
        <dbReference type="Proteomes" id="UP000292459"/>
    </source>
</evidence>
<dbReference type="InterPro" id="IPR037171">
    <property type="entry name" value="NagB/RpiA_transferase-like"/>
</dbReference>
<sequence>MSLPVQSSLSSDRPTEKADLRRRLLKARQAIPPQQWRQKSDRLCKHLQTWPTFQNAHCILAYCSFRNEPDLSPLMNHRRYWGLPRCVGKQMVWHQWLGPQSLQTGKYGITEPVEMAPEIHPDMVDLILVPAVACDVTGYRLGYGGGYYDRMLTKPQWRQKPTVAIVFEYARLPKLPRDVWDRPMQGICTESGLFLRG</sequence>
<dbReference type="GO" id="GO:0005524">
    <property type="term" value="F:ATP binding"/>
    <property type="evidence" value="ECO:0007669"/>
    <property type="project" value="UniProtKB-KW"/>
</dbReference>
<dbReference type="RefSeq" id="WP_044150302.1">
    <property type="nucleotide sequence ID" value="NZ_QVFV01000001.1"/>
</dbReference>
<keyword evidence="3 4" id="KW-0067">ATP-binding</keyword>
<dbReference type="OrthoDB" id="9801938at2"/>
<dbReference type="InterPro" id="IPR024185">
    <property type="entry name" value="FTHF_cligase-like_sf"/>
</dbReference>